<sequence length="41" mass="4996">MLFFILCKSDMKWRFFVNQKLFRVLLVSVGRFAKDILTKKK</sequence>
<name>A0A1M5EQN1_9FLAO</name>
<reference evidence="2" key="1">
    <citation type="submission" date="2016-11" db="EMBL/GenBank/DDBJ databases">
        <authorList>
            <person name="Varghese N."/>
            <person name="Submissions S."/>
        </authorList>
    </citation>
    <scope>NUCLEOTIDE SEQUENCE [LARGE SCALE GENOMIC DNA]</scope>
    <source>
        <strain evidence="2">DSM 27619</strain>
    </source>
</reference>
<gene>
    <name evidence="1" type="ORF">SAMN05443633_10727</name>
</gene>
<protein>
    <submittedName>
        <fullName evidence="1">Uncharacterized protein</fullName>
    </submittedName>
</protein>
<keyword evidence="2" id="KW-1185">Reference proteome</keyword>
<dbReference type="EMBL" id="FQUT01000007">
    <property type="protein sequence ID" value="SHF81588.1"/>
    <property type="molecule type" value="Genomic_DNA"/>
</dbReference>
<dbReference type="STRING" id="1416778.SAMN05443633_10727"/>
<accession>A0A1M5EQN1</accession>
<evidence type="ECO:0000313" key="1">
    <source>
        <dbReference type="EMBL" id="SHF81588.1"/>
    </source>
</evidence>
<organism evidence="1 2">
    <name type="scientific">Chryseobacterium arachidis</name>
    <dbReference type="NCBI Taxonomy" id="1416778"/>
    <lineage>
        <taxon>Bacteria</taxon>
        <taxon>Pseudomonadati</taxon>
        <taxon>Bacteroidota</taxon>
        <taxon>Flavobacteriia</taxon>
        <taxon>Flavobacteriales</taxon>
        <taxon>Weeksellaceae</taxon>
        <taxon>Chryseobacterium group</taxon>
        <taxon>Chryseobacterium</taxon>
    </lineage>
</organism>
<evidence type="ECO:0000313" key="2">
    <source>
        <dbReference type="Proteomes" id="UP000184518"/>
    </source>
</evidence>
<dbReference type="Proteomes" id="UP000184518">
    <property type="component" value="Unassembled WGS sequence"/>
</dbReference>
<dbReference type="AlphaFoldDB" id="A0A1M5EQN1"/>
<proteinExistence type="predicted"/>